<comment type="caution">
    <text evidence="2">The sequence shown here is derived from an EMBL/GenBank/DDBJ whole genome shotgun (WGS) entry which is preliminary data.</text>
</comment>
<evidence type="ECO:0000313" key="3">
    <source>
        <dbReference type="Proteomes" id="UP001151760"/>
    </source>
</evidence>
<name>A0ABQ5DRU0_9ASTR</name>
<evidence type="ECO:0000313" key="2">
    <source>
        <dbReference type="EMBL" id="GJT39534.1"/>
    </source>
</evidence>
<sequence>MTAQENQITKHDKEQAYKETETKNPRSLTTKAISFDLTKECHNELTSGEIGVLRILLKEMKEELIIGSGDSETRIRGELEKRDAEKISTFDKNITDLNPERVLATRPHVGIGSFDVNAATRPQVGRGHLQQSRFAVSFLTNDWACKIKGW</sequence>
<evidence type="ECO:0000256" key="1">
    <source>
        <dbReference type="SAM" id="MobiDB-lite"/>
    </source>
</evidence>
<reference evidence="2" key="2">
    <citation type="submission" date="2022-01" db="EMBL/GenBank/DDBJ databases">
        <authorList>
            <person name="Yamashiro T."/>
            <person name="Shiraishi A."/>
            <person name="Satake H."/>
            <person name="Nakayama K."/>
        </authorList>
    </citation>
    <scope>NUCLEOTIDE SEQUENCE</scope>
</reference>
<dbReference type="EMBL" id="BQNB010015394">
    <property type="protein sequence ID" value="GJT39534.1"/>
    <property type="molecule type" value="Genomic_DNA"/>
</dbReference>
<keyword evidence="3" id="KW-1185">Reference proteome</keyword>
<gene>
    <name evidence="2" type="ORF">Tco_0939399</name>
</gene>
<protein>
    <submittedName>
        <fullName evidence="2">Uncharacterized protein</fullName>
    </submittedName>
</protein>
<dbReference type="Proteomes" id="UP001151760">
    <property type="component" value="Unassembled WGS sequence"/>
</dbReference>
<feature type="compositionally biased region" description="Basic and acidic residues" evidence="1">
    <location>
        <begin position="8"/>
        <end position="24"/>
    </location>
</feature>
<organism evidence="2 3">
    <name type="scientific">Tanacetum coccineum</name>
    <dbReference type="NCBI Taxonomy" id="301880"/>
    <lineage>
        <taxon>Eukaryota</taxon>
        <taxon>Viridiplantae</taxon>
        <taxon>Streptophyta</taxon>
        <taxon>Embryophyta</taxon>
        <taxon>Tracheophyta</taxon>
        <taxon>Spermatophyta</taxon>
        <taxon>Magnoliopsida</taxon>
        <taxon>eudicotyledons</taxon>
        <taxon>Gunneridae</taxon>
        <taxon>Pentapetalae</taxon>
        <taxon>asterids</taxon>
        <taxon>campanulids</taxon>
        <taxon>Asterales</taxon>
        <taxon>Asteraceae</taxon>
        <taxon>Asteroideae</taxon>
        <taxon>Anthemideae</taxon>
        <taxon>Anthemidinae</taxon>
        <taxon>Tanacetum</taxon>
    </lineage>
</organism>
<feature type="region of interest" description="Disordered" evidence="1">
    <location>
        <begin position="1"/>
        <end position="25"/>
    </location>
</feature>
<proteinExistence type="predicted"/>
<accession>A0ABQ5DRU0</accession>
<reference evidence="2" key="1">
    <citation type="journal article" date="2022" name="Int. J. Mol. Sci.">
        <title>Draft Genome of Tanacetum Coccineum: Genomic Comparison of Closely Related Tanacetum-Family Plants.</title>
        <authorList>
            <person name="Yamashiro T."/>
            <person name="Shiraishi A."/>
            <person name="Nakayama K."/>
            <person name="Satake H."/>
        </authorList>
    </citation>
    <scope>NUCLEOTIDE SEQUENCE</scope>
</reference>